<keyword evidence="6" id="KW-1185">Reference proteome</keyword>
<feature type="region of interest" description="Disordered" evidence="3">
    <location>
        <begin position="144"/>
        <end position="163"/>
    </location>
</feature>
<gene>
    <name evidence="5" type="ORF">E2562_029279</name>
</gene>
<dbReference type="InterPro" id="IPR050528">
    <property type="entry name" value="L-type_Lectin-RKs"/>
</dbReference>
<dbReference type="GO" id="GO:0005524">
    <property type="term" value="F:ATP binding"/>
    <property type="evidence" value="ECO:0007669"/>
    <property type="project" value="UniProtKB-KW"/>
</dbReference>
<dbReference type="Gene3D" id="1.10.510.10">
    <property type="entry name" value="Transferase(Phosphotransferase) domain 1"/>
    <property type="match status" value="1"/>
</dbReference>
<evidence type="ECO:0000313" key="6">
    <source>
        <dbReference type="Proteomes" id="UP000479710"/>
    </source>
</evidence>
<dbReference type="OrthoDB" id="671821at2759"/>
<evidence type="ECO:0000256" key="3">
    <source>
        <dbReference type="SAM" id="MobiDB-lite"/>
    </source>
</evidence>
<dbReference type="InterPro" id="IPR011009">
    <property type="entry name" value="Kinase-like_dom_sf"/>
</dbReference>
<comment type="caution">
    <text evidence="5">The sequence shown here is derived from an EMBL/GenBank/DDBJ whole genome shotgun (WGS) entry which is preliminary data.</text>
</comment>
<dbReference type="EMBL" id="SPHZ02000012">
    <property type="protein sequence ID" value="KAF0889605.1"/>
    <property type="molecule type" value="Genomic_DNA"/>
</dbReference>
<dbReference type="SUPFAM" id="SSF56112">
    <property type="entry name" value="Protein kinase-like (PK-like)"/>
    <property type="match status" value="1"/>
</dbReference>
<keyword evidence="2" id="KW-0067">ATP-binding</keyword>
<dbReference type="PANTHER" id="PTHR27007">
    <property type="match status" value="1"/>
</dbReference>
<dbReference type="AlphaFoldDB" id="A0A6G1BMM2"/>
<organism evidence="5 6">
    <name type="scientific">Oryza meyeriana var. granulata</name>
    <dbReference type="NCBI Taxonomy" id="110450"/>
    <lineage>
        <taxon>Eukaryota</taxon>
        <taxon>Viridiplantae</taxon>
        <taxon>Streptophyta</taxon>
        <taxon>Embryophyta</taxon>
        <taxon>Tracheophyta</taxon>
        <taxon>Spermatophyta</taxon>
        <taxon>Magnoliopsida</taxon>
        <taxon>Liliopsida</taxon>
        <taxon>Poales</taxon>
        <taxon>Poaceae</taxon>
        <taxon>BOP clade</taxon>
        <taxon>Oryzoideae</taxon>
        <taxon>Oryzeae</taxon>
        <taxon>Oryzinae</taxon>
        <taxon>Oryza</taxon>
        <taxon>Oryza meyeriana</taxon>
    </lineage>
</organism>
<dbReference type="GO" id="GO:0004672">
    <property type="term" value="F:protein kinase activity"/>
    <property type="evidence" value="ECO:0007669"/>
    <property type="project" value="InterPro"/>
</dbReference>
<dbReference type="Proteomes" id="UP000479710">
    <property type="component" value="Unassembled WGS sequence"/>
</dbReference>
<evidence type="ECO:0000313" key="5">
    <source>
        <dbReference type="EMBL" id="KAF0889605.1"/>
    </source>
</evidence>
<protein>
    <recommendedName>
        <fullName evidence="4">Protein kinase domain-containing protein</fullName>
    </recommendedName>
</protein>
<name>A0A6G1BMM2_9ORYZ</name>
<keyword evidence="1" id="KW-0547">Nucleotide-binding</keyword>
<accession>A0A6G1BMM2</accession>
<evidence type="ECO:0000256" key="1">
    <source>
        <dbReference type="ARBA" id="ARBA00022741"/>
    </source>
</evidence>
<proteinExistence type="predicted"/>
<reference evidence="5 6" key="1">
    <citation type="submission" date="2019-11" db="EMBL/GenBank/DDBJ databases">
        <title>Whole genome sequence of Oryza granulata.</title>
        <authorList>
            <person name="Li W."/>
        </authorList>
    </citation>
    <scope>NUCLEOTIDE SEQUENCE [LARGE SCALE GENOMIC DNA]</scope>
    <source>
        <strain evidence="6">cv. Menghai</strain>
        <tissue evidence="5">Leaf</tissue>
    </source>
</reference>
<evidence type="ECO:0000256" key="2">
    <source>
        <dbReference type="ARBA" id="ARBA00022840"/>
    </source>
</evidence>
<dbReference type="InterPro" id="IPR000719">
    <property type="entry name" value="Prot_kinase_dom"/>
</dbReference>
<evidence type="ECO:0000259" key="4">
    <source>
        <dbReference type="PROSITE" id="PS50011"/>
    </source>
</evidence>
<sequence length="199" mass="21413">MLDSSYNAKLVDQGRGLHTTVLAGTLGYMDPECVITGKACVESDVYSFGVVLLGVAFGRKPAVVLPDEDEGAVVRLAQLVWDQRYGRGRPRYGAADLRLNGEFDGQAMERVLGVGLWCAHPNRAMRPSIRQAFSVLRCGRRHWSSAPSTNSPHPDPATGVVDELPSLGSPMLCTSPHLNLAAGVVADLPLSGSSHQRHR</sequence>
<dbReference type="PROSITE" id="PS50011">
    <property type="entry name" value="PROTEIN_KINASE_DOM"/>
    <property type="match status" value="1"/>
</dbReference>
<feature type="domain" description="Protein kinase" evidence="4">
    <location>
        <begin position="1"/>
        <end position="144"/>
    </location>
</feature>